<organism evidence="1 2">
    <name type="scientific">Dioscorea alata</name>
    <name type="common">Purple yam</name>
    <dbReference type="NCBI Taxonomy" id="55571"/>
    <lineage>
        <taxon>Eukaryota</taxon>
        <taxon>Viridiplantae</taxon>
        <taxon>Streptophyta</taxon>
        <taxon>Embryophyta</taxon>
        <taxon>Tracheophyta</taxon>
        <taxon>Spermatophyta</taxon>
        <taxon>Magnoliopsida</taxon>
        <taxon>Liliopsida</taxon>
        <taxon>Dioscoreales</taxon>
        <taxon>Dioscoreaceae</taxon>
        <taxon>Dioscorea</taxon>
    </lineage>
</organism>
<sequence>MGEEQKEEEEKKEEVKEEKKEVEEEIVLRVDMHCEGCAKKVAKALRGFEGVEEVKIDSKARLVVVKGKTADPIKVYEKVRTKTGRRTELISPIPKEPEEEKKEEAIDPPQEEKKEEPKPITVILNVRMHCESCAQVLNKRIKKMEGVESVMTDISNNQIIVNGFIDPEKLVDYVSKRTRKKAFIVKEEEKKDDEKAEKEEKKEEKENEEKNTEDDEKKIELQKFEHWSSPGYYIQYSYPPPQIFSDENPNGCFVM</sequence>
<keyword evidence="2" id="KW-1185">Reference proteome</keyword>
<dbReference type="EMBL" id="CM037023">
    <property type="protein sequence ID" value="KAH7665160.1"/>
    <property type="molecule type" value="Genomic_DNA"/>
</dbReference>
<protein>
    <submittedName>
        <fullName evidence="1">Copper chaperone domain-containing protein</fullName>
    </submittedName>
</protein>
<proteinExistence type="predicted"/>
<dbReference type="Proteomes" id="UP000827976">
    <property type="component" value="Chromosome 13"/>
</dbReference>
<name>A0ACB7UWL8_DIOAL</name>
<gene>
    <name evidence="1" type="ORF">IHE45_13G014000</name>
</gene>
<reference evidence="2" key="1">
    <citation type="journal article" date="2022" name="Nat. Commun.">
        <title>Chromosome evolution and the genetic basis of agronomically important traits in greater yam.</title>
        <authorList>
            <person name="Bredeson J.V."/>
            <person name="Lyons J.B."/>
            <person name="Oniyinde I.O."/>
            <person name="Okereke N.R."/>
            <person name="Kolade O."/>
            <person name="Nnabue I."/>
            <person name="Nwadili C.O."/>
            <person name="Hribova E."/>
            <person name="Parker M."/>
            <person name="Nwogha J."/>
            <person name="Shu S."/>
            <person name="Carlson J."/>
            <person name="Kariba R."/>
            <person name="Muthemba S."/>
            <person name="Knop K."/>
            <person name="Barton G.J."/>
            <person name="Sherwood A.V."/>
            <person name="Lopez-Montes A."/>
            <person name="Asiedu R."/>
            <person name="Jamnadass R."/>
            <person name="Muchugi A."/>
            <person name="Goodstein D."/>
            <person name="Egesi C.N."/>
            <person name="Featherston J."/>
            <person name="Asfaw A."/>
            <person name="Simpson G.G."/>
            <person name="Dolezel J."/>
            <person name="Hendre P.S."/>
            <person name="Van Deynze A."/>
            <person name="Kumar P.L."/>
            <person name="Obidiegwu J.E."/>
            <person name="Bhattacharjee R."/>
            <person name="Rokhsar D.S."/>
        </authorList>
    </citation>
    <scope>NUCLEOTIDE SEQUENCE [LARGE SCALE GENOMIC DNA]</scope>
    <source>
        <strain evidence="2">cv. TDa95/00328</strain>
    </source>
</reference>
<evidence type="ECO:0000313" key="1">
    <source>
        <dbReference type="EMBL" id="KAH7665160.1"/>
    </source>
</evidence>
<comment type="caution">
    <text evidence="1">The sequence shown here is derived from an EMBL/GenBank/DDBJ whole genome shotgun (WGS) entry which is preliminary data.</text>
</comment>
<evidence type="ECO:0000313" key="2">
    <source>
        <dbReference type="Proteomes" id="UP000827976"/>
    </source>
</evidence>
<accession>A0ACB7UWL8</accession>